<dbReference type="Proteomes" id="UP001501588">
    <property type="component" value="Unassembled WGS sequence"/>
</dbReference>
<evidence type="ECO:0000313" key="2">
    <source>
        <dbReference type="Proteomes" id="UP001501588"/>
    </source>
</evidence>
<sequence>MPGMTERLRDRADPPDAPLLRALWLGLRGDWEAAHGIAQADDGADAAWVHAWLHRVEGDAPNAAYWYRRAGKPAATGGTDAEGEAIAQALSAR</sequence>
<accession>A0ABN1FCY4</accession>
<dbReference type="RefSeq" id="WP_343895977.1">
    <property type="nucleotide sequence ID" value="NZ_BAAAFZ010000043.1"/>
</dbReference>
<evidence type="ECO:0000313" key="1">
    <source>
        <dbReference type="EMBL" id="GAA0588220.1"/>
    </source>
</evidence>
<comment type="caution">
    <text evidence="1">The sequence shown here is derived from an EMBL/GenBank/DDBJ whole genome shotgun (WGS) entry which is preliminary data.</text>
</comment>
<gene>
    <name evidence="1" type="ORF">GCM10009416_28340</name>
</gene>
<proteinExistence type="predicted"/>
<protein>
    <submittedName>
        <fullName evidence="1">Uncharacterized protein</fullName>
    </submittedName>
</protein>
<dbReference type="EMBL" id="BAAAFZ010000043">
    <property type="protein sequence ID" value="GAA0588220.1"/>
    <property type="molecule type" value="Genomic_DNA"/>
</dbReference>
<keyword evidence="2" id="KW-1185">Reference proteome</keyword>
<name>A0ABN1FCY4_9PROT</name>
<organism evidence="1 2">
    <name type="scientific">Craurococcus roseus</name>
    <dbReference type="NCBI Taxonomy" id="77585"/>
    <lineage>
        <taxon>Bacteria</taxon>
        <taxon>Pseudomonadati</taxon>
        <taxon>Pseudomonadota</taxon>
        <taxon>Alphaproteobacteria</taxon>
        <taxon>Acetobacterales</taxon>
        <taxon>Acetobacteraceae</taxon>
        <taxon>Craurococcus</taxon>
    </lineage>
</organism>
<reference evidence="1 2" key="1">
    <citation type="journal article" date="2019" name="Int. J. Syst. Evol. Microbiol.">
        <title>The Global Catalogue of Microorganisms (GCM) 10K type strain sequencing project: providing services to taxonomists for standard genome sequencing and annotation.</title>
        <authorList>
            <consortium name="The Broad Institute Genomics Platform"/>
            <consortium name="The Broad Institute Genome Sequencing Center for Infectious Disease"/>
            <person name="Wu L."/>
            <person name="Ma J."/>
        </authorList>
    </citation>
    <scope>NUCLEOTIDE SEQUENCE [LARGE SCALE GENOMIC DNA]</scope>
    <source>
        <strain evidence="1 2">JCM 9933</strain>
    </source>
</reference>